<dbReference type="PROSITE" id="PS51257">
    <property type="entry name" value="PROKAR_LIPOPROTEIN"/>
    <property type="match status" value="1"/>
</dbReference>
<proteinExistence type="predicted"/>
<feature type="domain" description="PpiC" evidence="2">
    <location>
        <begin position="158"/>
        <end position="258"/>
    </location>
</feature>
<gene>
    <name evidence="3" type="ORF">LKD32_01465</name>
</gene>
<dbReference type="RefSeq" id="WP_308450394.1">
    <property type="nucleotide sequence ID" value="NZ_JAJEPU010000002.1"/>
</dbReference>
<comment type="caution">
    <text evidence="3">The sequence shown here is derived from an EMBL/GenBank/DDBJ whole genome shotgun (WGS) entry which is preliminary data.</text>
</comment>
<evidence type="ECO:0000313" key="3">
    <source>
        <dbReference type="EMBL" id="MCC2163561.1"/>
    </source>
</evidence>
<protein>
    <submittedName>
        <fullName evidence="3">Peptidylprolyl isomerase</fullName>
    </submittedName>
</protein>
<dbReference type="SUPFAM" id="SSF54534">
    <property type="entry name" value="FKBP-like"/>
    <property type="match status" value="1"/>
</dbReference>
<dbReference type="Proteomes" id="UP001198962">
    <property type="component" value="Unassembled WGS sequence"/>
</dbReference>
<keyword evidence="1 3" id="KW-0413">Isomerase</keyword>
<reference evidence="3" key="1">
    <citation type="submission" date="2021-10" db="EMBL/GenBank/DDBJ databases">
        <title>Anaerobic single-cell dispensing facilitates the cultivation of human gut bacteria.</title>
        <authorList>
            <person name="Afrizal A."/>
        </authorList>
    </citation>
    <scope>NUCLEOTIDE SEQUENCE</scope>
    <source>
        <strain evidence="3">CLA-AA-H274</strain>
    </source>
</reference>
<dbReference type="AlphaFoldDB" id="A0AAE3DK42"/>
<dbReference type="Pfam" id="PF00639">
    <property type="entry name" value="Rotamase"/>
    <property type="match status" value="1"/>
</dbReference>
<dbReference type="PROSITE" id="PS50198">
    <property type="entry name" value="PPIC_PPIASE_2"/>
    <property type="match status" value="1"/>
</dbReference>
<name>A0AAE3DK42_9FIRM</name>
<dbReference type="GO" id="GO:0003755">
    <property type="term" value="F:peptidyl-prolyl cis-trans isomerase activity"/>
    <property type="evidence" value="ECO:0007669"/>
    <property type="project" value="UniProtKB-KW"/>
</dbReference>
<dbReference type="InterPro" id="IPR000297">
    <property type="entry name" value="PPIase_PpiC"/>
</dbReference>
<dbReference type="Gene3D" id="3.10.50.40">
    <property type="match status" value="1"/>
</dbReference>
<evidence type="ECO:0000313" key="4">
    <source>
        <dbReference type="Proteomes" id="UP001198962"/>
    </source>
</evidence>
<evidence type="ECO:0000259" key="2">
    <source>
        <dbReference type="PROSITE" id="PS50198"/>
    </source>
</evidence>
<dbReference type="EMBL" id="JAJEPU010000002">
    <property type="protein sequence ID" value="MCC2163561.1"/>
    <property type="molecule type" value="Genomic_DNA"/>
</dbReference>
<keyword evidence="1" id="KW-0697">Rotamase</keyword>
<keyword evidence="4" id="KW-1185">Reference proteome</keyword>
<accession>A0AAE3DK42</accession>
<organism evidence="3 4">
    <name type="scientific">Brotaphodocola catenula</name>
    <dbReference type="NCBI Taxonomy" id="2885361"/>
    <lineage>
        <taxon>Bacteria</taxon>
        <taxon>Bacillati</taxon>
        <taxon>Bacillota</taxon>
        <taxon>Clostridia</taxon>
        <taxon>Lachnospirales</taxon>
        <taxon>Lachnospiraceae</taxon>
        <taxon>Brotaphodocola</taxon>
    </lineage>
</organism>
<sequence length="329" mass="37047">MRRAGTRKRILLAVAVAVMLAGGVSGCNGKISSIVSESMGTEGFSDAQMMLIVASERNRCQKIYTDQIWDTVVDDAGTTFQTYLLEEIQKFLRELKVMNLLADERQIALSAREKEELNALADSYYESMSDADRAYTGATRDDVYTMYEAYHRANRLVDALTQNVNLEVSDSEARVITVSEASFSQESEAQAFLNRVTEDGVDFATAVKENSLEGSAEKSVGRGERSKAYEDAVFALESGQISPVFQDGDLWYVVKCVNDYDENATLDRKQKMALDRKNQAFRQIYDSFAKEHQVESNGSFWEKLSLKEGTDSQTDNFFEQYRQMMDGEN</sequence>
<dbReference type="InterPro" id="IPR046357">
    <property type="entry name" value="PPIase_dom_sf"/>
</dbReference>
<evidence type="ECO:0000256" key="1">
    <source>
        <dbReference type="PROSITE-ProRule" id="PRU00278"/>
    </source>
</evidence>